<dbReference type="OrthoDB" id="9815425at2"/>
<evidence type="ECO:0000259" key="5">
    <source>
        <dbReference type="Pfam" id="PF20434"/>
    </source>
</evidence>
<feature type="transmembrane region" description="Helical" evidence="4">
    <location>
        <begin position="14"/>
        <end position="35"/>
    </location>
</feature>
<feature type="domain" description="BD-FAE-like" evidence="5">
    <location>
        <begin position="83"/>
        <end position="277"/>
    </location>
</feature>
<reference evidence="6 7" key="1">
    <citation type="submission" date="2017-04" db="EMBL/GenBank/DDBJ databases">
        <authorList>
            <person name="Afonso C.L."/>
            <person name="Miller P.J."/>
            <person name="Scott M.A."/>
            <person name="Spackman E."/>
            <person name="Goraichik I."/>
            <person name="Dimitrov K.M."/>
            <person name="Suarez D.L."/>
            <person name="Swayne D.E."/>
        </authorList>
    </citation>
    <scope>NUCLEOTIDE SEQUENCE [LARGE SCALE GENOMIC DNA]</scope>
    <source>
        <strain evidence="6 7">11</strain>
    </source>
</reference>
<dbReference type="PROSITE" id="PS01174">
    <property type="entry name" value="LIPASE_GDXG_SER"/>
    <property type="match status" value="1"/>
</dbReference>
<name>A0A1X7KM60_9BACL</name>
<dbReference type="PANTHER" id="PTHR48081:SF6">
    <property type="entry name" value="PEPTIDASE S9 PROLYL OLIGOPEPTIDASE CATALYTIC DOMAIN-CONTAINING PROTEIN"/>
    <property type="match status" value="1"/>
</dbReference>
<proteinExistence type="inferred from homology"/>
<keyword evidence="4" id="KW-0812">Transmembrane</keyword>
<keyword evidence="2" id="KW-0378">Hydrolase</keyword>
<evidence type="ECO:0000256" key="3">
    <source>
        <dbReference type="PROSITE-ProRule" id="PRU10038"/>
    </source>
</evidence>
<evidence type="ECO:0000256" key="2">
    <source>
        <dbReference type="ARBA" id="ARBA00022801"/>
    </source>
</evidence>
<evidence type="ECO:0000313" key="7">
    <source>
        <dbReference type="Proteomes" id="UP000193834"/>
    </source>
</evidence>
<evidence type="ECO:0000313" key="6">
    <source>
        <dbReference type="EMBL" id="SMG42437.1"/>
    </source>
</evidence>
<dbReference type="Gene3D" id="3.40.50.1820">
    <property type="entry name" value="alpha/beta hydrolase"/>
    <property type="match status" value="1"/>
</dbReference>
<dbReference type="Pfam" id="PF20434">
    <property type="entry name" value="BD-FAE"/>
    <property type="match status" value="1"/>
</dbReference>
<dbReference type="Proteomes" id="UP000193834">
    <property type="component" value="Unassembled WGS sequence"/>
</dbReference>
<dbReference type="EMBL" id="FXAZ01000003">
    <property type="protein sequence ID" value="SMG42437.1"/>
    <property type="molecule type" value="Genomic_DNA"/>
</dbReference>
<gene>
    <name evidence="6" type="ORF">SAMN06295960_2497</name>
</gene>
<dbReference type="PANTHER" id="PTHR48081">
    <property type="entry name" value="AB HYDROLASE SUPERFAMILY PROTEIN C4A8.06C"/>
    <property type="match status" value="1"/>
</dbReference>
<dbReference type="AlphaFoldDB" id="A0A1X7KM60"/>
<feature type="active site" evidence="3">
    <location>
        <position position="175"/>
    </location>
</feature>
<keyword evidence="7" id="KW-1185">Reference proteome</keyword>
<dbReference type="STRING" id="1852522.SAMN06295960_2497"/>
<dbReference type="InterPro" id="IPR029058">
    <property type="entry name" value="AB_hydrolase_fold"/>
</dbReference>
<dbReference type="InterPro" id="IPR049492">
    <property type="entry name" value="BD-FAE-like_dom"/>
</dbReference>
<dbReference type="GO" id="GO:0016787">
    <property type="term" value="F:hydrolase activity"/>
    <property type="evidence" value="ECO:0007669"/>
    <property type="project" value="UniProtKB-KW"/>
</dbReference>
<evidence type="ECO:0000256" key="4">
    <source>
        <dbReference type="SAM" id="Phobius"/>
    </source>
</evidence>
<dbReference type="RefSeq" id="WP_085495115.1">
    <property type="nucleotide sequence ID" value="NZ_FXAZ01000003.1"/>
</dbReference>
<dbReference type="InterPro" id="IPR050300">
    <property type="entry name" value="GDXG_lipolytic_enzyme"/>
</dbReference>
<organism evidence="6 7">
    <name type="scientific">Paenibacillus aquistagni</name>
    <dbReference type="NCBI Taxonomy" id="1852522"/>
    <lineage>
        <taxon>Bacteria</taxon>
        <taxon>Bacillati</taxon>
        <taxon>Bacillota</taxon>
        <taxon>Bacilli</taxon>
        <taxon>Bacillales</taxon>
        <taxon>Paenibacillaceae</taxon>
        <taxon>Paenibacillus</taxon>
    </lineage>
</organism>
<keyword evidence="4" id="KW-1133">Transmembrane helix</keyword>
<evidence type="ECO:0000256" key="1">
    <source>
        <dbReference type="ARBA" id="ARBA00010515"/>
    </source>
</evidence>
<dbReference type="SUPFAM" id="SSF53474">
    <property type="entry name" value="alpha/beta-Hydrolases"/>
    <property type="match status" value="1"/>
</dbReference>
<protein>
    <submittedName>
        <fullName evidence="6">Acetyl esterase/lipase</fullName>
    </submittedName>
</protein>
<keyword evidence="4" id="KW-0472">Membrane</keyword>
<dbReference type="InterPro" id="IPR033140">
    <property type="entry name" value="Lipase_GDXG_put_SER_AS"/>
</dbReference>
<sequence>MTITRKKEKLIRKWILRSLLIIFILIISGTAYFFFSPVPTAWIVNKAFEGGMSVAPDNYIELLQQTSTIENVDYHSRYPDGELDIIYPKQTTNQTPVIFWIHGGAFVGGDKSDITQYAVQLAANGYAVININYALAPKGQYPTPLVQVSEAYTYMKNNADKYGLNLDRIYIAGDSAGAQLAGQFVNIQSDSDYASQVGIAPVVDRETIKGTLLFCGPYELSKLASIEGNDTLKFLMRRIGWAYIGTKDWENQPETQLASIIDHVSGRYPPTFITDGNVGSFEEHGKDLAVALTNHGVPVKSIFYDKSAGELGHEYQFLMNTPAAQQTFKAVIQFLNAYR</sequence>
<accession>A0A1X7KM60</accession>
<comment type="similarity">
    <text evidence="1">Belongs to the 'GDXG' lipolytic enzyme family.</text>
</comment>